<gene>
    <name evidence="1" type="ORF">SAMN05518863_10293</name>
</gene>
<evidence type="ECO:0000313" key="1">
    <source>
        <dbReference type="EMBL" id="SFJ61757.1"/>
    </source>
</evidence>
<sequence length="31" mass="3465">MNGDPTGLWAARCFAKVSEIDFSHAVVWLRS</sequence>
<accession>A0A1I3SWR6</accession>
<dbReference type="EMBL" id="FOSD01000002">
    <property type="protein sequence ID" value="SFJ61757.1"/>
    <property type="molecule type" value="Genomic_DNA"/>
</dbReference>
<name>A0A1I3SWR6_9GAMM</name>
<organism evidence="1 2">
    <name type="scientific">Candidatus Pantoea symbiotica</name>
    <dbReference type="NCBI Taxonomy" id="1884370"/>
    <lineage>
        <taxon>Bacteria</taxon>
        <taxon>Pseudomonadati</taxon>
        <taxon>Pseudomonadota</taxon>
        <taxon>Gammaproteobacteria</taxon>
        <taxon>Enterobacterales</taxon>
        <taxon>Erwiniaceae</taxon>
        <taxon>Pantoea</taxon>
    </lineage>
</organism>
<evidence type="ECO:0000313" key="2">
    <source>
        <dbReference type="Proteomes" id="UP000198841"/>
    </source>
</evidence>
<comment type="caution">
    <text evidence="1">The sequence shown here is derived from an EMBL/GenBank/DDBJ whole genome shotgun (WGS) entry which is preliminary data.</text>
</comment>
<keyword evidence="2" id="KW-1185">Reference proteome</keyword>
<protein>
    <submittedName>
        <fullName evidence="1">Uncharacterized protein</fullName>
    </submittedName>
</protein>
<reference evidence="1 2" key="1">
    <citation type="submission" date="2016-10" db="EMBL/GenBank/DDBJ databases">
        <authorList>
            <person name="Varghese N."/>
            <person name="Submissions S."/>
        </authorList>
    </citation>
    <scope>NUCLEOTIDE SEQUENCE [LARGE SCALE GENOMIC DNA]</scope>
    <source>
        <strain evidence="1 2">YR512</strain>
    </source>
</reference>
<dbReference type="Proteomes" id="UP000198841">
    <property type="component" value="Unassembled WGS sequence"/>
</dbReference>
<proteinExistence type="predicted"/>